<dbReference type="PROSITE" id="PS01229">
    <property type="entry name" value="COF_2"/>
    <property type="match status" value="1"/>
</dbReference>
<dbReference type="Pfam" id="PF05116">
    <property type="entry name" value="S6PP"/>
    <property type="match status" value="1"/>
</dbReference>
<keyword evidence="4" id="KW-1185">Reference proteome</keyword>
<dbReference type="RefSeq" id="WP_307340325.1">
    <property type="nucleotide sequence ID" value="NZ_JAUSUD010000007.1"/>
</dbReference>
<dbReference type="InterPro" id="IPR023214">
    <property type="entry name" value="HAD_sf"/>
</dbReference>
<dbReference type="EMBL" id="JAUSUD010000007">
    <property type="protein sequence ID" value="MDQ0230652.1"/>
    <property type="molecule type" value="Genomic_DNA"/>
</dbReference>
<comment type="caution">
    <text evidence="3">The sequence shown here is derived from an EMBL/GenBank/DDBJ whole genome shotgun (WGS) entry which is preliminary data.</text>
</comment>
<name>A0ABT9ZEF3_9BACI</name>
<evidence type="ECO:0000313" key="3">
    <source>
        <dbReference type="EMBL" id="MDQ0230652.1"/>
    </source>
</evidence>
<dbReference type="SFLD" id="SFLDS00003">
    <property type="entry name" value="Haloacid_Dehalogenase"/>
    <property type="match status" value="1"/>
</dbReference>
<dbReference type="EC" id="3.1.3.92" evidence="3"/>
<keyword evidence="1 3" id="KW-0378">Hydrolase</keyword>
<dbReference type="SFLD" id="SFLDG01140">
    <property type="entry name" value="C2.B:_Phosphomannomutase_and_P"/>
    <property type="match status" value="1"/>
</dbReference>
<proteinExistence type="predicted"/>
<dbReference type="PANTHER" id="PTHR10000:SF57">
    <property type="entry name" value="KANOSAMINE-6-PHOSPHATE PHOSPHATASE"/>
    <property type="match status" value="1"/>
</dbReference>
<dbReference type="NCBIfam" id="TIGR01484">
    <property type="entry name" value="HAD-SF-IIB"/>
    <property type="match status" value="1"/>
</dbReference>
<feature type="domain" description="Sucrose phosphatase-like" evidence="2">
    <location>
        <begin position="14"/>
        <end position="267"/>
    </location>
</feature>
<sequence length="276" mass="32300">MTFNVYHSNGNPDYLMLFDFDETYFPHELKDWQLKDLYKLEEYLNRIVHMENIRIGWVTGSSLADIHKKMRAARLNYLPHFIASNLGTELWEINKKGEFHQNKEWKNRIEKSGFSHKVVEDLVYDLRQIYGIQLQNQTQFGQQPFKMNYYYFVEESARVKYDLDIIKQLARNAGINFNINRCNPLAGDPVNAFDVDFIPQNTGKRAVVNFVIKQFRISIENTIAFGDSGNDIEMLKAVKHGYLLKNATEEAKRLHDMITSEPYAKGIQSVCSSFFE</sequence>
<organism evidence="3 4">
    <name type="scientific">Metabacillus malikii</name>
    <dbReference type="NCBI Taxonomy" id="1504265"/>
    <lineage>
        <taxon>Bacteria</taxon>
        <taxon>Bacillati</taxon>
        <taxon>Bacillota</taxon>
        <taxon>Bacilli</taxon>
        <taxon>Bacillales</taxon>
        <taxon>Bacillaceae</taxon>
        <taxon>Metabacillus</taxon>
    </lineage>
</organism>
<dbReference type="Gene3D" id="3.40.50.1000">
    <property type="entry name" value="HAD superfamily/HAD-like"/>
    <property type="match status" value="1"/>
</dbReference>
<dbReference type="GO" id="GO:0016787">
    <property type="term" value="F:hydrolase activity"/>
    <property type="evidence" value="ECO:0007669"/>
    <property type="project" value="UniProtKB-KW"/>
</dbReference>
<dbReference type="SUPFAM" id="SSF56784">
    <property type="entry name" value="HAD-like"/>
    <property type="match status" value="1"/>
</dbReference>
<reference evidence="3 4" key="1">
    <citation type="submission" date="2023-07" db="EMBL/GenBank/DDBJ databases">
        <title>Genomic Encyclopedia of Type Strains, Phase IV (KMG-IV): sequencing the most valuable type-strain genomes for metagenomic binning, comparative biology and taxonomic classification.</title>
        <authorList>
            <person name="Goeker M."/>
        </authorList>
    </citation>
    <scope>NUCLEOTIDE SEQUENCE [LARGE SCALE GENOMIC DNA]</scope>
    <source>
        <strain evidence="3 4">DSM 29005</strain>
    </source>
</reference>
<evidence type="ECO:0000259" key="2">
    <source>
        <dbReference type="Pfam" id="PF05116"/>
    </source>
</evidence>
<protein>
    <submittedName>
        <fullName evidence="3">Kanosamine-6-phosphate phosphatase</fullName>
        <ecNumber evidence="3">3.1.3.92</ecNumber>
    </submittedName>
</protein>
<accession>A0ABT9ZEF3</accession>
<gene>
    <name evidence="3" type="ORF">J2S19_001908</name>
</gene>
<dbReference type="Proteomes" id="UP001234495">
    <property type="component" value="Unassembled WGS sequence"/>
</dbReference>
<dbReference type="InterPro" id="IPR006380">
    <property type="entry name" value="SPP-like_dom"/>
</dbReference>
<dbReference type="InterPro" id="IPR006379">
    <property type="entry name" value="HAD-SF_hydro_IIB"/>
</dbReference>
<dbReference type="InterPro" id="IPR036412">
    <property type="entry name" value="HAD-like_sf"/>
</dbReference>
<evidence type="ECO:0000256" key="1">
    <source>
        <dbReference type="ARBA" id="ARBA00022801"/>
    </source>
</evidence>
<dbReference type="Gene3D" id="3.30.70.1410">
    <property type="entry name" value="yhjk (haloacid dehalogenase-like hydrolase protein) domain"/>
    <property type="match status" value="1"/>
</dbReference>
<evidence type="ECO:0000313" key="4">
    <source>
        <dbReference type="Proteomes" id="UP001234495"/>
    </source>
</evidence>
<dbReference type="PANTHER" id="PTHR10000">
    <property type="entry name" value="PHOSPHOSERINE PHOSPHATASE"/>
    <property type="match status" value="1"/>
</dbReference>
<dbReference type="SFLD" id="SFLDG01141">
    <property type="entry name" value="C2.B.1:_Sucrose_Phosphatase_Li"/>
    <property type="match status" value="1"/>
</dbReference>